<feature type="domain" description="RING-type" evidence="4">
    <location>
        <begin position="595"/>
        <end position="635"/>
    </location>
</feature>
<accession>A0ABD3T7S6</accession>
<feature type="compositionally biased region" description="Basic and acidic residues" evidence="3">
    <location>
        <begin position="19"/>
        <end position="29"/>
    </location>
</feature>
<dbReference type="InterPro" id="IPR001841">
    <property type="entry name" value="Znf_RING"/>
</dbReference>
<comment type="caution">
    <text evidence="5">The sequence shown here is derived from an EMBL/GenBank/DDBJ whole genome shotgun (WGS) entry which is preliminary data.</text>
</comment>
<evidence type="ECO:0000256" key="1">
    <source>
        <dbReference type="PROSITE-ProRule" id="PRU00175"/>
    </source>
</evidence>
<sequence length="649" mass="74437">MAGSKRGKHSKRKGKSKSTKSDAISEKGESSNSELDLWQISNTNFDGPKDFKEKNHLPNLNSSKNTRFSKYKEDKLEEFLYVKLEELYTKAKSLLSGSGYSERDVERAFLNNGYVHGPEDDLLNNILANSIAFLENKLEPRGQGFKDMSDLYKTMLETLVDFAVESLPDMPKADAMYKLLVKNWGSVPSITVTAHLQSENQNPKDKLVCGSYGSRSYVKNEDSCDSSFASEKVLSANKDPSFKSIVGRINMVPSLKSRLEQSVPILSASIKQEIGAPVLKQHDVSSSSGNVKESSDVMDLEECIVGWVVSDSANPKVAQIVDLFENIRDLLEEAEERKKWAWQKVVDSAKRVSKDLMELWMLRKEKFDMKQMQNDKKTHKKSCLLKIMEMEQSLQSVKHKAYLADKTVKRLETKNAQIRADMEGYKLSVSESERELKDLLKRERRLLKKCTEKERQRSGLKAQCEEDKQRMKHLQHELLRVEKEAEETEMKWRQTKKEKEQMLALLAEETQKLETQKVINKAKLAKLRQKLEMESQQRMDECRRLEDELSRLLLARQMSEVSVKDEELYDSPQAIAFVSRALSESSEKSFRERYCMICWKNEVNVVFLPCSHQVVCFPCCEGKGIVVGSRCPYCQVEIEQSIKVYGPSS</sequence>
<dbReference type="PANTHER" id="PTHR46405:SF3">
    <property type="entry name" value="RING_U-BOX SUPERFAMILY PROTEIN"/>
    <property type="match status" value="1"/>
</dbReference>
<dbReference type="PROSITE" id="PS50089">
    <property type="entry name" value="ZF_RING_2"/>
    <property type="match status" value="1"/>
</dbReference>
<dbReference type="Proteomes" id="UP001634393">
    <property type="component" value="Unassembled WGS sequence"/>
</dbReference>
<feature type="compositionally biased region" description="Basic and acidic residues" evidence="3">
    <location>
        <begin position="47"/>
        <end position="56"/>
    </location>
</feature>
<name>A0ABD3T7S6_9LAMI</name>
<evidence type="ECO:0000256" key="2">
    <source>
        <dbReference type="SAM" id="Coils"/>
    </source>
</evidence>
<dbReference type="Pfam" id="PF20235">
    <property type="entry name" value="PIR2-like_helical"/>
    <property type="match status" value="1"/>
</dbReference>
<feature type="region of interest" description="Disordered" evidence="3">
    <location>
        <begin position="1"/>
        <end position="65"/>
    </location>
</feature>
<keyword evidence="6" id="KW-1185">Reference proteome</keyword>
<evidence type="ECO:0000313" key="6">
    <source>
        <dbReference type="Proteomes" id="UP001634393"/>
    </source>
</evidence>
<dbReference type="PANTHER" id="PTHR46405">
    <property type="entry name" value="OS05G0141500 PROTEIN"/>
    <property type="match status" value="1"/>
</dbReference>
<evidence type="ECO:0000313" key="5">
    <source>
        <dbReference type="EMBL" id="KAL3833000.1"/>
    </source>
</evidence>
<evidence type="ECO:0000259" key="4">
    <source>
        <dbReference type="PROSITE" id="PS50089"/>
    </source>
</evidence>
<dbReference type="InterPro" id="IPR046934">
    <property type="entry name" value="PIR2-like"/>
</dbReference>
<keyword evidence="1" id="KW-0479">Metal-binding</keyword>
<organism evidence="5 6">
    <name type="scientific">Penstemon smallii</name>
    <dbReference type="NCBI Taxonomy" id="265156"/>
    <lineage>
        <taxon>Eukaryota</taxon>
        <taxon>Viridiplantae</taxon>
        <taxon>Streptophyta</taxon>
        <taxon>Embryophyta</taxon>
        <taxon>Tracheophyta</taxon>
        <taxon>Spermatophyta</taxon>
        <taxon>Magnoliopsida</taxon>
        <taxon>eudicotyledons</taxon>
        <taxon>Gunneridae</taxon>
        <taxon>Pentapetalae</taxon>
        <taxon>asterids</taxon>
        <taxon>lamiids</taxon>
        <taxon>Lamiales</taxon>
        <taxon>Plantaginaceae</taxon>
        <taxon>Cheloneae</taxon>
        <taxon>Penstemon</taxon>
    </lineage>
</organism>
<proteinExistence type="predicted"/>
<protein>
    <recommendedName>
        <fullName evidence="4">RING-type domain-containing protein</fullName>
    </recommendedName>
</protein>
<feature type="compositionally biased region" description="Basic residues" evidence="3">
    <location>
        <begin position="1"/>
        <end position="18"/>
    </location>
</feature>
<dbReference type="InterPro" id="IPR046527">
    <property type="entry name" value="PIR2-like_helical"/>
</dbReference>
<dbReference type="InterPro" id="IPR013083">
    <property type="entry name" value="Znf_RING/FYVE/PHD"/>
</dbReference>
<dbReference type="SUPFAM" id="SSF57850">
    <property type="entry name" value="RING/U-box"/>
    <property type="match status" value="1"/>
</dbReference>
<dbReference type="Pfam" id="PF13920">
    <property type="entry name" value="zf-C3HC4_3"/>
    <property type="match status" value="1"/>
</dbReference>
<keyword evidence="1" id="KW-0863">Zinc-finger</keyword>
<gene>
    <name evidence="5" type="ORF">ACJIZ3_007736</name>
</gene>
<dbReference type="AlphaFoldDB" id="A0ABD3T7S6"/>
<keyword evidence="2" id="KW-0175">Coiled coil</keyword>
<evidence type="ECO:0000256" key="3">
    <source>
        <dbReference type="SAM" id="MobiDB-lite"/>
    </source>
</evidence>
<feature type="coiled-coil region" evidence="2">
    <location>
        <begin position="408"/>
        <end position="548"/>
    </location>
</feature>
<dbReference type="GO" id="GO:0008270">
    <property type="term" value="F:zinc ion binding"/>
    <property type="evidence" value="ECO:0007669"/>
    <property type="project" value="UniProtKB-KW"/>
</dbReference>
<reference evidence="5 6" key="1">
    <citation type="submission" date="2024-12" db="EMBL/GenBank/DDBJ databases">
        <title>The unique morphological basis and parallel evolutionary history of personate flowers in Penstemon.</title>
        <authorList>
            <person name="Depatie T.H."/>
            <person name="Wessinger C.A."/>
        </authorList>
    </citation>
    <scope>NUCLEOTIDE SEQUENCE [LARGE SCALE GENOMIC DNA]</scope>
    <source>
        <strain evidence="5">WTNN_2</strain>
        <tissue evidence="5">Leaf</tissue>
    </source>
</reference>
<feature type="compositionally biased region" description="Polar residues" evidence="3">
    <location>
        <begin position="30"/>
        <end position="45"/>
    </location>
</feature>
<dbReference type="EMBL" id="JBJXBP010000004">
    <property type="protein sequence ID" value="KAL3833000.1"/>
    <property type="molecule type" value="Genomic_DNA"/>
</dbReference>
<dbReference type="Gene3D" id="3.30.40.10">
    <property type="entry name" value="Zinc/RING finger domain, C3HC4 (zinc finger)"/>
    <property type="match status" value="1"/>
</dbReference>
<keyword evidence="1" id="KW-0862">Zinc</keyword>